<accession>A0A0G4GKM3</accession>
<dbReference type="AlphaFoldDB" id="A0A0G4GKM3"/>
<dbReference type="InParanoid" id="A0A0G4GKM3"/>
<dbReference type="EMBL" id="CDMY01000698">
    <property type="protein sequence ID" value="CEM30562.1"/>
    <property type="molecule type" value="Genomic_DNA"/>
</dbReference>
<dbReference type="Proteomes" id="UP000041254">
    <property type="component" value="Unassembled WGS sequence"/>
</dbReference>
<sequence>MTGSVFSLLQAQIPEFKEEVDAQLRASLLPEVAEERIKHLDACKSTYVAASGVLSVKGKEDLVRFVEASYTRAKKRRIGAFAPGGSLCPTRKAPEAPIGADGGQTDTRRGIFSRLIAVTGLTSERRGPETQAEGLRKRVPATS</sequence>
<gene>
    <name evidence="2" type="ORF">Vbra_18137</name>
</gene>
<evidence type="ECO:0000256" key="1">
    <source>
        <dbReference type="SAM" id="MobiDB-lite"/>
    </source>
</evidence>
<feature type="region of interest" description="Disordered" evidence="1">
    <location>
        <begin position="84"/>
        <end position="106"/>
    </location>
</feature>
<reference evidence="2 3" key="1">
    <citation type="submission" date="2014-11" db="EMBL/GenBank/DDBJ databases">
        <authorList>
            <person name="Zhu J."/>
            <person name="Qi W."/>
            <person name="Song R."/>
        </authorList>
    </citation>
    <scope>NUCLEOTIDE SEQUENCE [LARGE SCALE GENOMIC DNA]</scope>
</reference>
<keyword evidence="3" id="KW-1185">Reference proteome</keyword>
<proteinExistence type="predicted"/>
<evidence type="ECO:0000313" key="3">
    <source>
        <dbReference type="Proteomes" id="UP000041254"/>
    </source>
</evidence>
<protein>
    <submittedName>
        <fullName evidence="2">Uncharacterized protein</fullName>
    </submittedName>
</protein>
<name>A0A0G4GKM3_VITBC</name>
<organism evidence="2 3">
    <name type="scientific">Vitrella brassicaformis (strain CCMP3155)</name>
    <dbReference type="NCBI Taxonomy" id="1169540"/>
    <lineage>
        <taxon>Eukaryota</taxon>
        <taxon>Sar</taxon>
        <taxon>Alveolata</taxon>
        <taxon>Colpodellida</taxon>
        <taxon>Vitrellaceae</taxon>
        <taxon>Vitrella</taxon>
    </lineage>
</organism>
<evidence type="ECO:0000313" key="2">
    <source>
        <dbReference type="EMBL" id="CEM30562.1"/>
    </source>
</evidence>
<feature type="region of interest" description="Disordered" evidence="1">
    <location>
        <begin position="123"/>
        <end position="143"/>
    </location>
</feature>
<dbReference type="VEuPathDB" id="CryptoDB:Vbra_18137"/>